<keyword evidence="3" id="KW-1185">Reference proteome</keyword>
<protein>
    <submittedName>
        <fullName evidence="2">Uncharacterized protein</fullName>
    </submittedName>
</protein>
<feature type="region of interest" description="Disordered" evidence="1">
    <location>
        <begin position="19"/>
        <end position="56"/>
    </location>
</feature>
<evidence type="ECO:0000313" key="2">
    <source>
        <dbReference type="EMBL" id="KAF2107890.1"/>
    </source>
</evidence>
<accession>A0A6A5YLP1</accession>
<sequence length="211" mass="23175">MWRRRTLFRQVDTLAHCCPPPSFDDRPTDDRPTTMDSMLADRQTSSKTSTSGHGPTFTSLTSLSEGQACLLVFFITCCLSTAESGGGDNTLSSQASRPRILHSIVWRPEQPFDTMGLGEHWDLRHTCVVCSPCPIFSLCCYGDFPSPMDTPSSFGMAPLGPAWVARSAQGCGPSIPRLTSLAMAQHLVPSTPRRSQQRIPTPSFLTRRPSR</sequence>
<evidence type="ECO:0000256" key="1">
    <source>
        <dbReference type="SAM" id="MobiDB-lite"/>
    </source>
</evidence>
<dbReference type="EMBL" id="ML977351">
    <property type="protein sequence ID" value="KAF2107890.1"/>
    <property type="molecule type" value="Genomic_DNA"/>
</dbReference>
<name>A0A6A5YLP1_9PLEO</name>
<dbReference type="Proteomes" id="UP000799770">
    <property type="component" value="Unassembled WGS sequence"/>
</dbReference>
<reference evidence="2" key="1">
    <citation type="journal article" date="2020" name="Stud. Mycol.">
        <title>101 Dothideomycetes genomes: a test case for predicting lifestyles and emergence of pathogens.</title>
        <authorList>
            <person name="Haridas S."/>
            <person name="Albert R."/>
            <person name="Binder M."/>
            <person name="Bloem J."/>
            <person name="Labutti K."/>
            <person name="Salamov A."/>
            <person name="Andreopoulos B."/>
            <person name="Baker S."/>
            <person name="Barry K."/>
            <person name="Bills G."/>
            <person name="Bluhm B."/>
            <person name="Cannon C."/>
            <person name="Castanera R."/>
            <person name="Culley D."/>
            <person name="Daum C."/>
            <person name="Ezra D."/>
            <person name="Gonzalez J."/>
            <person name="Henrissat B."/>
            <person name="Kuo A."/>
            <person name="Liang C."/>
            <person name="Lipzen A."/>
            <person name="Lutzoni F."/>
            <person name="Magnuson J."/>
            <person name="Mondo S."/>
            <person name="Nolan M."/>
            <person name="Ohm R."/>
            <person name="Pangilinan J."/>
            <person name="Park H.-J."/>
            <person name="Ramirez L."/>
            <person name="Alfaro M."/>
            <person name="Sun H."/>
            <person name="Tritt A."/>
            <person name="Yoshinaga Y."/>
            <person name="Zwiers L.-H."/>
            <person name="Turgeon B."/>
            <person name="Goodwin S."/>
            <person name="Spatafora J."/>
            <person name="Crous P."/>
            <person name="Grigoriev I."/>
        </authorList>
    </citation>
    <scope>NUCLEOTIDE SEQUENCE</scope>
    <source>
        <strain evidence="2">CBS 627.86</strain>
    </source>
</reference>
<organism evidence="2 3">
    <name type="scientific">Lophiotrema nucula</name>
    <dbReference type="NCBI Taxonomy" id="690887"/>
    <lineage>
        <taxon>Eukaryota</taxon>
        <taxon>Fungi</taxon>
        <taxon>Dikarya</taxon>
        <taxon>Ascomycota</taxon>
        <taxon>Pezizomycotina</taxon>
        <taxon>Dothideomycetes</taxon>
        <taxon>Pleosporomycetidae</taxon>
        <taxon>Pleosporales</taxon>
        <taxon>Lophiotremataceae</taxon>
        <taxon>Lophiotrema</taxon>
    </lineage>
</organism>
<dbReference type="AlphaFoldDB" id="A0A6A5YLP1"/>
<feature type="compositionally biased region" description="Basic and acidic residues" evidence="1">
    <location>
        <begin position="23"/>
        <end position="33"/>
    </location>
</feature>
<proteinExistence type="predicted"/>
<feature type="compositionally biased region" description="Polar residues" evidence="1">
    <location>
        <begin position="42"/>
        <end position="56"/>
    </location>
</feature>
<gene>
    <name evidence="2" type="ORF">BDV96DRAFT_588341</name>
</gene>
<feature type="region of interest" description="Disordered" evidence="1">
    <location>
        <begin position="189"/>
        <end position="211"/>
    </location>
</feature>
<evidence type="ECO:0000313" key="3">
    <source>
        <dbReference type="Proteomes" id="UP000799770"/>
    </source>
</evidence>
<feature type="compositionally biased region" description="Polar residues" evidence="1">
    <location>
        <begin position="192"/>
        <end position="204"/>
    </location>
</feature>